<comment type="function">
    <text evidence="7">The UvrABC repair system catalyzes the recognition and processing of DNA lesions. UvrC both incises the 5' and 3' sides of the lesion. The N-terminal half is responsible for the 3' incision and the C-terminal half is responsible for the 5' incision.</text>
</comment>
<dbReference type="InterPro" id="IPR038476">
    <property type="entry name" value="UvrC_RNase_H_dom_sf"/>
</dbReference>
<dbReference type="GO" id="GO:0003677">
    <property type="term" value="F:DNA binding"/>
    <property type="evidence" value="ECO:0007669"/>
    <property type="project" value="UniProtKB-UniRule"/>
</dbReference>
<dbReference type="InterPro" id="IPR050066">
    <property type="entry name" value="UvrABC_protein_C"/>
</dbReference>
<evidence type="ECO:0000256" key="2">
    <source>
        <dbReference type="ARBA" id="ARBA00022763"/>
    </source>
</evidence>
<dbReference type="KEGG" id="ptc:phytr_3770"/>
<dbReference type="SUPFAM" id="SSF46600">
    <property type="entry name" value="C-terminal UvrC-binding domain of UvrB"/>
    <property type="match status" value="1"/>
</dbReference>
<name>A0A2P1P7T3_9RICK</name>
<feature type="domain" description="GIY-YIG" evidence="9">
    <location>
        <begin position="12"/>
        <end position="89"/>
    </location>
</feature>
<dbReference type="PROSITE" id="PS50164">
    <property type="entry name" value="GIY_YIG"/>
    <property type="match status" value="1"/>
</dbReference>
<reference evidence="11 12" key="1">
    <citation type="submission" date="2018-03" db="EMBL/GenBank/DDBJ databases">
        <title>A gene transfer event suggests a long-term partnership between eustigmatophyte algae and a novel lineage of endosymbiotic bacteria.</title>
        <authorList>
            <person name="Yurchenko T."/>
            <person name="Sevcikova T."/>
            <person name="Pribyl P."/>
            <person name="El Karkouri K."/>
            <person name="Klimes V."/>
            <person name="Amaral R."/>
            <person name="Zbrankova V."/>
            <person name="Kim E."/>
            <person name="Raoult D."/>
            <person name="Santos L.M.A."/>
            <person name="Elias M."/>
        </authorList>
    </citation>
    <scope>NUCLEOTIDE SEQUENCE [LARGE SCALE GENOMIC DNA]</scope>
    <source>
        <strain evidence="11">CCALA 838</strain>
    </source>
</reference>
<keyword evidence="3 7" id="KW-0228">DNA excision</keyword>
<dbReference type="SMART" id="SM00465">
    <property type="entry name" value="GIYc"/>
    <property type="match status" value="1"/>
</dbReference>
<dbReference type="SUPFAM" id="SSF82771">
    <property type="entry name" value="GIY-YIG endonuclease"/>
    <property type="match status" value="1"/>
</dbReference>
<gene>
    <name evidence="7" type="primary">uvrC</name>
    <name evidence="11" type="ORF">phytr_3770</name>
</gene>
<dbReference type="InterPro" id="IPR036876">
    <property type="entry name" value="UVR_dom_sf"/>
</dbReference>
<comment type="similarity">
    <text evidence="7">Belongs to the UvrC family.</text>
</comment>
<dbReference type="PROSITE" id="PS50165">
    <property type="entry name" value="UVRC"/>
    <property type="match status" value="1"/>
</dbReference>
<dbReference type="Pfam" id="PF22920">
    <property type="entry name" value="UvrC_RNaseH"/>
    <property type="match status" value="1"/>
</dbReference>
<feature type="domain" description="UvrC family homology region profile" evidence="10">
    <location>
        <begin position="250"/>
        <end position="474"/>
    </location>
</feature>
<dbReference type="EMBL" id="CP027845">
    <property type="protein sequence ID" value="AVP87328.1"/>
    <property type="molecule type" value="Genomic_DNA"/>
</dbReference>
<evidence type="ECO:0000256" key="7">
    <source>
        <dbReference type="HAMAP-Rule" id="MF_00203"/>
    </source>
</evidence>
<keyword evidence="12" id="KW-1185">Reference proteome</keyword>
<dbReference type="InterPro" id="IPR000305">
    <property type="entry name" value="GIY-YIG_endonuc"/>
</dbReference>
<dbReference type="HAMAP" id="MF_00203">
    <property type="entry name" value="UvrC"/>
    <property type="match status" value="1"/>
</dbReference>
<dbReference type="InterPro" id="IPR001943">
    <property type="entry name" value="UVR_dom"/>
</dbReference>
<dbReference type="GO" id="GO:0006289">
    <property type="term" value="P:nucleotide-excision repair"/>
    <property type="evidence" value="ECO:0007669"/>
    <property type="project" value="UniProtKB-UniRule"/>
</dbReference>
<comment type="subcellular location">
    <subcellularLocation>
        <location evidence="7">Cytoplasm</location>
    </subcellularLocation>
</comment>
<sequence length="544" mass="62595">MTLQNKIQDIPELPGIYQMLDSKGSILYIGKAKSLKKRVSSYFQSGLTTRIAKMIWQACDIKYIITNSEAEAFLLEASLIKKFKPKFNVLLKDDKSFPYIKISTDHDYPQITKFRGKLSKDGYYFGPFASSGQVSSAIVEIQKIFQIRSCTNTYFKTRKRPCLLYQIKRCSGPCTAKISLHDYQNLVDQTKQFLSGKFKTLIKDLNIEMKKYSEQFEYEKAASIRDRIKTIEYVQSRNIINSQTLGDADIIAVKTLKGAACVQVFIYRCGQNLGNQAYFPKNAEQVEDAEILQSFLGQFYQKRKPPKNIILNKQVPDSGLLEESLFNLHALKTKLFTPKTKEQKLIMNMIEQNLDAALKTKIEKLDDIHERLEMIREIFNLPNLPQRIEVYDNSHIMGKYAIGAMIVAGPNGFEKNDYRKFNIRTTTNVFGGDDYQMLREVLTRRLAKLTDENKPDLMIIDGGKGHLGVVKEVMEFLGVKIKYACMSKGVERNKGNETFHMEDRDPFSLPNDNKAMQYLQLLRDQAHNFAITSHRTKRNKESLK</sequence>
<evidence type="ECO:0000256" key="1">
    <source>
        <dbReference type="ARBA" id="ARBA00022490"/>
    </source>
</evidence>
<dbReference type="InterPro" id="IPR004791">
    <property type="entry name" value="UvrC"/>
</dbReference>
<evidence type="ECO:0000256" key="5">
    <source>
        <dbReference type="ARBA" id="ARBA00023204"/>
    </source>
</evidence>
<dbReference type="Pfam" id="PF01541">
    <property type="entry name" value="GIY-YIG"/>
    <property type="match status" value="1"/>
</dbReference>
<dbReference type="GO" id="GO:0009381">
    <property type="term" value="F:excinuclease ABC activity"/>
    <property type="evidence" value="ECO:0007669"/>
    <property type="project" value="UniProtKB-UniRule"/>
</dbReference>
<dbReference type="Pfam" id="PF08459">
    <property type="entry name" value="UvrC_RNaseH_dom"/>
    <property type="match status" value="1"/>
</dbReference>
<dbReference type="InterPro" id="IPR035901">
    <property type="entry name" value="GIY-YIG_endonuc_sf"/>
</dbReference>
<dbReference type="Gene3D" id="4.10.860.10">
    <property type="entry name" value="UVR domain"/>
    <property type="match status" value="1"/>
</dbReference>
<keyword evidence="2 7" id="KW-0227">DNA damage</keyword>
<comment type="subunit">
    <text evidence="7">Interacts with UvrB in an incision complex.</text>
</comment>
<dbReference type="RefSeq" id="WP_106874195.1">
    <property type="nucleotide sequence ID" value="NZ_CP027845.1"/>
</dbReference>
<keyword evidence="6 7" id="KW-0742">SOS response</keyword>
<dbReference type="InterPro" id="IPR001162">
    <property type="entry name" value="UvrC_RNase_H_dom"/>
</dbReference>
<dbReference type="NCBIfam" id="TIGR00194">
    <property type="entry name" value="uvrC"/>
    <property type="match status" value="1"/>
</dbReference>
<evidence type="ECO:0000256" key="4">
    <source>
        <dbReference type="ARBA" id="ARBA00022881"/>
    </source>
</evidence>
<dbReference type="Pfam" id="PF02151">
    <property type="entry name" value="UVR"/>
    <property type="match status" value="1"/>
</dbReference>
<dbReference type="PANTHER" id="PTHR30562">
    <property type="entry name" value="UVRC/OXIDOREDUCTASE"/>
    <property type="match status" value="1"/>
</dbReference>
<dbReference type="GO" id="GO:0009380">
    <property type="term" value="C:excinuclease repair complex"/>
    <property type="evidence" value="ECO:0007669"/>
    <property type="project" value="InterPro"/>
</dbReference>
<dbReference type="PROSITE" id="PS50151">
    <property type="entry name" value="UVR"/>
    <property type="match status" value="1"/>
</dbReference>
<dbReference type="Gene3D" id="3.40.1440.10">
    <property type="entry name" value="GIY-YIG endonuclease"/>
    <property type="match status" value="1"/>
</dbReference>
<evidence type="ECO:0000259" key="8">
    <source>
        <dbReference type="PROSITE" id="PS50151"/>
    </source>
</evidence>
<evidence type="ECO:0000259" key="9">
    <source>
        <dbReference type="PROSITE" id="PS50164"/>
    </source>
</evidence>
<keyword evidence="5 7" id="KW-0234">DNA repair</keyword>
<dbReference type="CDD" id="cd10434">
    <property type="entry name" value="GIY-YIG_UvrC_Cho"/>
    <property type="match status" value="1"/>
</dbReference>
<keyword evidence="1 7" id="KW-0963">Cytoplasm</keyword>
<organism evidence="11 12">
    <name type="scientific">Candidatus Phycorickettsia trachydisci</name>
    <dbReference type="NCBI Taxonomy" id="2115978"/>
    <lineage>
        <taxon>Bacteria</taxon>
        <taxon>Pseudomonadati</taxon>
        <taxon>Pseudomonadota</taxon>
        <taxon>Alphaproteobacteria</taxon>
        <taxon>Rickettsiales</taxon>
        <taxon>Rickettsiaceae</taxon>
        <taxon>Candidatus Phycorickettsia</taxon>
    </lineage>
</organism>
<evidence type="ECO:0000256" key="3">
    <source>
        <dbReference type="ARBA" id="ARBA00022769"/>
    </source>
</evidence>
<proteinExistence type="inferred from homology"/>
<dbReference type="OrthoDB" id="9804933at2"/>
<dbReference type="FunFam" id="3.40.1440.10:FF:000001">
    <property type="entry name" value="UvrABC system protein C"/>
    <property type="match status" value="1"/>
</dbReference>
<protein>
    <recommendedName>
        <fullName evidence="7">UvrABC system protein C</fullName>
        <shortName evidence="7">Protein UvrC</shortName>
    </recommendedName>
    <alternativeName>
        <fullName evidence="7">Excinuclease ABC subunit C</fullName>
    </alternativeName>
</protein>
<feature type="domain" description="UVR" evidence="8">
    <location>
        <begin position="199"/>
        <end position="234"/>
    </location>
</feature>
<dbReference type="InterPro" id="IPR047296">
    <property type="entry name" value="GIY-YIG_UvrC_Cho"/>
</dbReference>
<evidence type="ECO:0000259" key="10">
    <source>
        <dbReference type="PROSITE" id="PS50165"/>
    </source>
</evidence>
<dbReference type="GO" id="GO:0005737">
    <property type="term" value="C:cytoplasm"/>
    <property type="evidence" value="ECO:0007669"/>
    <property type="project" value="UniProtKB-SubCell"/>
</dbReference>
<evidence type="ECO:0000313" key="11">
    <source>
        <dbReference type="EMBL" id="AVP87328.1"/>
    </source>
</evidence>
<dbReference type="PANTHER" id="PTHR30562:SF1">
    <property type="entry name" value="UVRABC SYSTEM PROTEIN C"/>
    <property type="match status" value="1"/>
</dbReference>
<evidence type="ECO:0000256" key="6">
    <source>
        <dbReference type="ARBA" id="ARBA00023236"/>
    </source>
</evidence>
<dbReference type="Proteomes" id="UP000241762">
    <property type="component" value="Chromosome"/>
</dbReference>
<accession>A0A2P1P7T3</accession>
<dbReference type="Gene3D" id="3.30.420.340">
    <property type="entry name" value="UvrC, RNAse H endonuclease domain"/>
    <property type="match status" value="1"/>
</dbReference>
<dbReference type="AlphaFoldDB" id="A0A2P1P7T3"/>
<keyword evidence="4 7" id="KW-0267">Excision nuclease</keyword>
<evidence type="ECO:0000313" key="12">
    <source>
        <dbReference type="Proteomes" id="UP000241762"/>
    </source>
</evidence>
<dbReference type="GO" id="GO:0009432">
    <property type="term" value="P:SOS response"/>
    <property type="evidence" value="ECO:0007669"/>
    <property type="project" value="UniProtKB-UniRule"/>
</dbReference>